<dbReference type="InterPro" id="IPR050098">
    <property type="entry name" value="TFPI/VKTCI-like"/>
</dbReference>
<dbReference type="Pfam" id="PF00014">
    <property type="entry name" value="Kunitz_BPTI"/>
    <property type="match status" value="3"/>
</dbReference>
<evidence type="ECO:0000313" key="6">
    <source>
        <dbReference type="EMBL" id="JAS34900.1"/>
    </source>
</evidence>
<reference evidence="6" key="1">
    <citation type="submission" date="2015-12" db="EMBL/GenBank/DDBJ databases">
        <title>De novo transcriptome assembly of four potential Pierce s Disease insect vectors from Arizona vineyards.</title>
        <authorList>
            <person name="Tassone E.E."/>
        </authorList>
    </citation>
    <scope>NUCLEOTIDE SEQUENCE</scope>
</reference>
<dbReference type="PANTHER" id="PTHR10083">
    <property type="entry name" value="KUNITZ-TYPE PROTEASE INHIBITOR-RELATED"/>
    <property type="match status" value="1"/>
</dbReference>
<name>A0A1B6EAF8_9HEMI</name>
<evidence type="ECO:0000256" key="4">
    <source>
        <dbReference type="SAM" id="Phobius"/>
    </source>
</evidence>
<dbReference type="InterPro" id="IPR036383">
    <property type="entry name" value="TSP1_rpt_sf"/>
</dbReference>
<dbReference type="CDD" id="cd00109">
    <property type="entry name" value="Kunitz-type"/>
    <property type="match status" value="3"/>
</dbReference>
<dbReference type="PANTHER" id="PTHR10083:SF373">
    <property type="entry name" value="SERINE PEPTIDASE INHIBITOR, KUNITZ TYPE, 2"/>
    <property type="match status" value="1"/>
</dbReference>
<keyword evidence="4" id="KW-1133">Transmembrane helix</keyword>
<dbReference type="SUPFAM" id="SSF57362">
    <property type="entry name" value="BPTI-like"/>
    <property type="match status" value="3"/>
</dbReference>
<dbReference type="Pfam" id="PF00090">
    <property type="entry name" value="TSP_1"/>
    <property type="match status" value="1"/>
</dbReference>
<evidence type="ECO:0000256" key="2">
    <source>
        <dbReference type="ARBA" id="ARBA00022900"/>
    </source>
</evidence>
<feature type="domain" description="BPTI/Kunitz inhibitor" evidence="5">
    <location>
        <begin position="187"/>
        <end position="237"/>
    </location>
</feature>
<feature type="non-terminal residue" evidence="6">
    <location>
        <position position="1"/>
    </location>
</feature>
<dbReference type="SUPFAM" id="SSF82895">
    <property type="entry name" value="TSP-1 type 1 repeat"/>
    <property type="match status" value="1"/>
</dbReference>
<evidence type="ECO:0000256" key="3">
    <source>
        <dbReference type="ARBA" id="ARBA00023157"/>
    </source>
</evidence>
<evidence type="ECO:0000259" key="5">
    <source>
        <dbReference type="PROSITE" id="PS50279"/>
    </source>
</evidence>
<dbReference type="InterPro" id="IPR000884">
    <property type="entry name" value="TSP1_rpt"/>
</dbReference>
<dbReference type="InterPro" id="IPR002223">
    <property type="entry name" value="Kunitz_BPTI"/>
</dbReference>
<dbReference type="FunFam" id="4.10.410.10:FF:000020">
    <property type="entry name" value="Collagen, type VI, alpha 3"/>
    <property type="match status" value="2"/>
</dbReference>
<dbReference type="PROSITE" id="PS50092">
    <property type="entry name" value="TSP1"/>
    <property type="match status" value="1"/>
</dbReference>
<organism evidence="6">
    <name type="scientific">Clastoptera arizonana</name>
    <name type="common">Arizona spittle bug</name>
    <dbReference type="NCBI Taxonomy" id="38151"/>
    <lineage>
        <taxon>Eukaryota</taxon>
        <taxon>Metazoa</taxon>
        <taxon>Ecdysozoa</taxon>
        <taxon>Arthropoda</taxon>
        <taxon>Hexapoda</taxon>
        <taxon>Insecta</taxon>
        <taxon>Pterygota</taxon>
        <taxon>Neoptera</taxon>
        <taxon>Paraneoptera</taxon>
        <taxon>Hemiptera</taxon>
        <taxon>Auchenorrhyncha</taxon>
        <taxon>Cercopoidea</taxon>
        <taxon>Clastopteridae</taxon>
        <taxon>Clastoptera</taxon>
    </lineage>
</organism>
<accession>A0A1B6EAF8</accession>
<evidence type="ECO:0000256" key="1">
    <source>
        <dbReference type="ARBA" id="ARBA00022690"/>
    </source>
</evidence>
<dbReference type="AlphaFoldDB" id="A0A1B6EAF8"/>
<sequence length="311" mass="34755">QSTPLNSHFHLSDEKEINIQLSFYHSQSYINCLSADTDTNMVAMLFHVAVIITILWGSAFGTTIYRCEPTVSKWSEWSACNCLTGVRYRNRTLIDKSKYDPQCPLNEKEACSPPAECFQQCSLKFDIGPCRAYVKVWSFNANTGSCELNVYGGCQGNSNRFETLEVCQKTCQGGVIIASRAEVSDPCYLKFDGGRCLGYFKCWAYNADIGVCEEVIWGGCEGNANNFDTKEECEGKCQQGDVCSMRFDAGPCKGCFPVWTYNPEKHTCEQAIYGGCYGNGNRFDSEESCLNRCHSVIEDTCNLQFEIGPCK</sequence>
<dbReference type="Gene3D" id="2.20.100.10">
    <property type="entry name" value="Thrombospondin type-1 (TSP1) repeat"/>
    <property type="match status" value="1"/>
</dbReference>
<feature type="domain" description="BPTI/Kunitz inhibitor" evidence="5">
    <location>
        <begin position="243"/>
        <end position="293"/>
    </location>
</feature>
<keyword evidence="2" id="KW-0722">Serine protease inhibitor</keyword>
<dbReference type="GO" id="GO:0004867">
    <property type="term" value="F:serine-type endopeptidase inhibitor activity"/>
    <property type="evidence" value="ECO:0007669"/>
    <property type="project" value="UniProtKB-KW"/>
</dbReference>
<feature type="non-terminal residue" evidence="6">
    <location>
        <position position="311"/>
    </location>
</feature>
<proteinExistence type="predicted"/>
<feature type="domain" description="BPTI/Kunitz inhibitor" evidence="5">
    <location>
        <begin position="121"/>
        <end position="171"/>
    </location>
</feature>
<keyword evidence="1" id="KW-0646">Protease inhibitor</keyword>
<dbReference type="PRINTS" id="PR00759">
    <property type="entry name" value="BASICPTASE"/>
</dbReference>
<dbReference type="SMART" id="SM00131">
    <property type="entry name" value="KU"/>
    <property type="match status" value="3"/>
</dbReference>
<dbReference type="PROSITE" id="PS50279">
    <property type="entry name" value="BPTI_KUNITZ_2"/>
    <property type="match status" value="3"/>
</dbReference>
<dbReference type="Gene3D" id="4.10.410.10">
    <property type="entry name" value="Pancreatic trypsin inhibitor Kunitz domain"/>
    <property type="match status" value="3"/>
</dbReference>
<gene>
    <name evidence="6" type="ORF">g.25230</name>
</gene>
<dbReference type="InterPro" id="IPR036880">
    <property type="entry name" value="Kunitz_BPTI_sf"/>
</dbReference>
<keyword evidence="4" id="KW-0472">Membrane</keyword>
<keyword evidence="3" id="KW-1015">Disulfide bond</keyword>
<dbReference type="EMBL" id="GEDC01002398">
    <property type="protein sequence ID" value="JAS34900.1"/>
    <property type="molecule type" value="Transcribed_RNA"/>
</dbReference>
<protein>
    <recommendedName>
        <fullName evidence="5">BPTI/Kunitz inhibitor domain-containing protein</fullName>
    </recommendedName>
</protein>
<dbReference type="GO" id="GO:0005615">
    <property type="term" value="C:extracellular space"/>
    <property type="evidence" value="ECO:0007669"/>
    <property type="project" value="TreeGrafter"/>
</dbReference>
<feature type="transmembrane region" description="Helical" evidence="4">
    <location>
        <begin position="44"/>
        <end position="65"/>
    </location>
</feature>
<dbReference type="SMART" id="SM00209">
    <property type="entry name" value="TSP1"/>
    <property type="match status" value="1"/>
</dbReference>
<keyword evidence="4" id="KW-0812">Transmembrane</keyword>